<accession>A0ABN1X0G4</accession>
<name>A0ABN1X0G4_9ACTN</name>
<dbReference type="Gene3D" id="2.30.30.940">
    <property type="match status" value="1"/>
</dbReference>
<feature type="compositionally biased region" description="Basic and acidic residues" evidence="1">
    <location>
        <begin position="1425"/>
        <end position="1445"/>
    </location>
</feature>
<feature type="compositionally biased region" description="Low complexity" evidence="1">
    <location>
        <begin position="1240"/>
        <end position="1256"/>
    </location>
</feature>
<dbReference type="Gene3D" id="3.40.50.300">
    <property type="entry name" value="P-loop containing nucleotide triphosphate hydrolases"/>
    <property type="match status" value="2"/>
</dbReference>
<feature type="region of interest" description="Disordered" evidence="1">
    <location>
        <begin position="1169"/>
        <end position="1220"/>
    </location>
</feature>
<comment type="caution">
    <text evidence="3">The sequence shown here is derived from an EMBL/GenBank/DDBJ whole genome shotgun (WGS) entry which is preliminary data.</text>
</comment>
<dbReference type="InterPro" id="IPR027417">
    <property type="entry name" value="P-loop_NTPase"/>
</dbReference>
<feature type="compositionally biased region" description="Basic and acidic residues" evidence="1">
    <location>
        <begin position="1399"/>
        <end position="1417"/>
    </location>
</feature>
<dbReference type="NCBIfam" id="NF041492">
    <property type="entry name" value="MobF"/>
    <property type="match status" value="1"/>
</dbReference>
<dbReference type="Pfam" id="PF13604">
    <property type="entry name" value="AAA_30"/>
    <property type="match status" value="1"/>
</dbReference>
<dbReference type="EMBL" id="BAAALF010000211">
    <property type="protein sequence ID" value="GAA1270615.1"/>
    <property type="molecule type" value="Genomic_DNA"/>
</dbReference>
<evidence type="ECO:0000313" key="3">
    <source>
        <dbReference type="EMBL" id="GAA1270615.1"/>
    </source>
</evidence>
<proteinExistence type="predicted"/>
<evidence type="ECO:0000259" key="2">
    <source>
        <dbReference type="Pfam" id="PF08751"/>
    </source>
</evidence>
<dbReference type="CDD" id="cd18809">
    <property type="entry name" value="SF1_C_RecD"/>
    <property type="match status" value="1"/>
</dbReference>
<dbReference type="Proteomes" id="UP001500037">
    <property type="component" value="Unassembled WGS sequence"/>
</dbReference>
<feature type="region of interest" description="Disordered" evidence="1">
    <location>
        <begin position="1237"/>
        <end position="1273"/>
    </location>
</feature>
<dbReference type="SUPFAM" id="SSF52540">
    <property type="entry name" value="P-loop containing nucleoside triphosphate hydrolases"/>
    <property type="match status" value="2"/>
</dbReference>
<dbReference type="InterPro" id="IPR014862">
    <property type="entry name" value="TrwC"/>
</dbReference>
<feature type="domain" description="TrwC relaxase" evidence="2">
    <location>
        <begin position="113"/>
        <end position="579"/>
    </location>
</feature>
<organism evidence="3 4">
    <name type="scientific">Kitasatospora nipponensis</name>
    <dbReference type="NCBI Taxonomy" id="258049"/>
    <lineage>
        <taxon>Bacteria</taxon>
        <taxon>Bacillati</taxon>
        <taxon>Actinomycetota</taxon>
        <taxon>Actinomycetes</taxon>
        <taxon>Kitasatosporales</taxon>
        <taxon>Streptomycetaceae</taxon>
        <taxon>Kitasatospora</taxon>
    </lineage>
</organism>
<gene>
    <name evidence="3" type="ORF">GCM10009665_68660</name>
</gene>
<protein>
    <recommendedName>
        <fullName evidence="2">TrwC relaxase domain-containing protein</fullName>
    </recommendedName>
</protein>
<keyword evidence="4" id="KW-1185">Reference proteome</keyword>
<dbReference type="SUPFAM" id="SSF55464">
    <property type="entry name" value="Origin of replication-binding domain, RBD-like"/>
    <property type="match status" value="1"/>
</dbReference>
<dbReference type="Pfam" id="PF08751">
    <property type="entry name" value="TrwC"/>
    <property type="match status" value="1"/>
</dbReference>
<evidence type="ECO:0000313" key="4">
    <source>
        <dbReference type="Proteomes" id="UP001500037"/>
    </source>
</evidence>
<feature type="region of interest" description="Disordered" evidence="1">
    <location>
        <begin position="1397"/>
        <end position="1488"/>
    </location>
</feature>
<sequence>MIGPMAWVTMIGPSDEQVEYRLTGGHGCGKSVLVDAAPLIAAIQAKAEEAGTTVAALLGPTEAKKAFFRARTQLRNAKTVRFTGFDAVEVAAAAGLNARDLYGEQALPVQATDGQVDYHLDANERPLVWIGSGLREFGITPGSVLAPDQFQAARRLMHGEDSRTGKTLVEPKLAIAPAAKLPAAPLVRAIRRAAAERSVKPASLLNSKRKQDAFRRMESQLQRFGESHRVPASTLLKLADAVGVDAVALYGEATLQTAVAAEAGGHLDARALMRAVEARATETGQNPADLFAAASMKRRYAQTTRQGERRLRDLPMDVREAVAMAKAAGLAPENVWDAEEIKAALLEGHVQVGNRGADITLDLPKSKSTFLAYVPDEIAAQVEAIYTSAGRESVSALERWTAYGMRGRNGDGAEPETVKTSGFSGWMMVHRAARPVDGAPYGDPHFHLHFTVANMAKGVDGQWSTVAAGGRDLTRHARATQSLMNARIRRELTDTFGITFRREERTGAWEIAAIPEATIRLFSKRDNQVRDLLTKLGIDYDSASTRERTAASTASKAAKNGEAAGVEDDVLRAYWQAEGRAAGDDPDAIAASAIEQDRTGQNPDLDQLCAQVFDPKTGLTSHSKEFTHAAAIAAVLDALPYGVADADEAEQLTNSVLRHAGYAVKLNPKGAQHFTHADRYTTADVVAAETLIVFEATNRLNEQAAVVSSDTVAMTLSAVEAQHGGSFEFSGEQRAVLERLLTAGHGIDAVVGIAGSGKTTIMDTARQAWEANGLIIAGASTAAVAAANLKAEAGITSRTLASWLTGIRNGGPGLTGVDVLVVDEAAMCDDRDIAELLAHAAQTATKIIGIGDPKQLHSPGIGGSFAAVHHIVGGLELTENFRQKDRVERRALELWRDDNRVEALRTFAGTGRVHALADKDETLAAMLTIWADKRAAHTDDHSAVQQLLMLASTNEVVEELNLGARALRKATGALTGPEHLFALAGGGELALSVGDQVLLRANDYRSKRSRGENEDVLNGYRGIVRAVDEERRVLVEWREKTTEGHRDVAEWVDADYIAQGGLGLGYAITGHKSQGLSVQEALVYGPGAQANALYTMLSRDKKETHLFLPLSVYETDVDRARAGETTTGQEQLDRAVAGLIREVETGTEERMILAELPTAAVPAHVRHIVPDLPTPRAPGTGEAAEQDDIEQDIPKPEPRRTIGAANRSATPAATPEPRLPAAARPYAHLNNEALRDAARKAAAAARATRTAANKAETTADRAEQNATSGTGPNMLALSRRQQEVAERAEAIRDVRALEEAIAEYTAGLHGTQARISGIEQQLAATGLFGRHVLRGDQRTAAEAERQDLVRTHHATAQELESAKERLREAAHQAGPAGEHEAVLTEADLPQEAKAALLRRAQDKDTQAAKALRSEATKTRRTALNADDRASGLRAELTRRADRSDPTTHTAEAATPIPPQPESPYAKHARTGDPYLHDAPDAPVVAPLP</sequence>
<reference evidence="3 4" key="1">
    <citation type="journal article" date="2019" name="Int. J. Syst. Evol. Microbiol.">
        <title>The Global Catalogue of Microorganisms (GCM) 10K type strain sequencing project: providing services to taxonomists for standard genome sequencing and annotation.</title>
        <authorList>
            <consortium name="The Broad Institute Genomics Platform"/>
            <consortium name="The Broad Institute Genome Sequencing Center for Infectious Disease"/>
            <person name="Wu L."/>
            <person name="Ma J."/>
        </authorList>
    </citation>
    <scope>NUCLEOTIDE SEQUENCE [LARGE SCALE GENOMIC DNA]</scope>
    <source>
        <strain evidence="3 4">JCM 13004</strain>
    </source>
</reference>
<evidence type="ECO:0000256" key="1">
    <source>
        <dbReference type="SAM" id="MobiDB-lite"/>
    </source>
</evidence>